<dbReference type="GO" id="GO:0020037">
    <property type="term" value="F:heme binding"/>
    <property type="evidence" value="ECO:0007669"/>
    <property type="project" value="InterPro"/>
</dbReference>
<dbReference type="Pfam" id="PF03098">
    <property type="entry name" value="An_peroxidase"/>
    <property type="match status" value="2"/>
</dbReference>
<protein>
    <recommendedName>
        <fullName evidence="5">Eosinophil peroxidase</fullName>
    </recommendedName>
</protein>
<feature type="signal peptide" evidence="2">
    <location>
        <begin position="1"/>
        <end position="21"/>
    </location>
</feature>
<evidence type="ECO:0000313" key="4">
    <source>
        <dbReference type="Proteomes" id="UP000228934"/>
    </source>
</evidence>
<name>A0A2G9RR12_AQUCT</name>
<organism evidence="3 4">
    <name type="scientific">Aquarana catesbeiana</name>
    <name type="common">American bullfrog</name>
    <name type="synonym">Rana catesbeiana</name>
    <dbReference type="NCBI Taxonomy" id="8400"/>
    <lineage>
        <taxon>Eukaryota</taxon>
        <taxon>Metazoa</taxon>
        <taxon>Chordata</taxon>
        <taxon>Craniata</taxon>
        <taxon>Vertebrata</taxon>
        <taxon>Euteleostomi</taxon>
        <taxon>Amphibia</taxon>
        <taxon>Batrachia</taxon>
        <taxon>Anura</taxon>
        <taxon>Neobatrachia</taxon>
        <taxon>Ranoidea</taxon>
        <taxon>Ranidae</taxon>
        <taxon>Aquarana</taxon>
    </lineage>
</organism>
<dbReference type="InterPro" id="IPR037120">
    <property type="entry name" value="Haem_peroxidase_sf_animal"/>
</dbReference>
<keyword evidence="4" id="KW-1185">Reference proteome</keyword>
<gene>
    <name evidence="3" type="ORF">AB205_0040220</name>
</gene>
<keyword evidence="1" id="KW-0408">Iron</keyword>
<dbReference type="PANTHER" id="PTHR11475:SF63">
    <property type="entry name" value="EOSINOPHIL PEROXIDASE"/>
    <property type="match status" value="1"/>
</dbReference>
<dbReference type="OrthoDB" id="823504at2759"/>
<feature type="chain" id="PRO_5013816134" description="Eosinophil peroxidase" evidence="2">
    <location>
        <begin position="22"/>
        <end position="350"/>
    </location>
</feature>
<dbReference type="PROSITE" id="PS50292">
    <property type="entry name" value="PEROXIDASE_3"/>
    <property type="match status" value="1"/>
</dbReference>
<dbReference type="Gene3D" id="1.10.640.10">
    <property type="entry name" value="Haem peroxidase domain superfamily, animal type"/>
    <property type="match status" value="2"/>
</dbReference>
<evidence type="ECO:0000256" key="1">
    <source>
        <dbReference type="PIRSR" id="PIRSR619791-2"/>
    </source>
</evidence>
<keyword evidence="2" id="KW-0732">Signal</keyword>
<accession>A0A2G9RR12</accession>
<evidence type="ECO:0008006" key="5">
    <source>
        <dbReference type="Google" id="ProtNLM"/>
    </source>
</evidence>
<dbReference type="GO" id="GO:0006979">
    <property type="term" value="P:response to oxidative stress"/>
    <property type="evidence" value="ECO:0007669"/>
    <property type="project" value="InterPro"/>
</dbReference>
<reference evidence="4" key="1">
    <citation type="journal article" date="2017" name="Nat. Commun.">
        <title>The North American bullfrog draft genome provides insight into hormonal regulation of long noncoding RNA.</title>
        <authorList>
            <person name="Hammond S.A."/>
            <person name="Warren R.L."/>
            <person name="Vandervalk B.P."/>
            <person name="Kucuk E."/>
            <person name="Khan H."/>
            <person name="Gibb E.A."/>
            <person name="Pandoh P."/>
            <person name="Kirk H."/>
            <person name="Zhao Y."/>
            <person name="Jones M."/>
            <person name="Mungall A.J."/>
            <person name="Coope R."/>
            <person name="Pleasance S."/>
            <person name="Moore R.A."/>
            <person name="Holt R.A."/>
            <person name="Round J.M."/>
            <person name="Ohora S."/>
            <person name="Walle B.V."/>
            <person name="Veldhoen N."/>
            <person name="Helbing C.C."/>
            <person name="Birol I."/>
        </authorList>
    </citation>
    <scope>NUCLEOTIDE SEQUENCE [LARGE SCALE GENOMIC DNA]</scope>
</reference>
<evidence type="ECO:0000313" key="3">
    <source>
        <dbReference type="EMBL" id="PIO30307.1"/>
    </source>
</evidence>
<evidence type="ECO:0000256" key="2">
    <source>
        <dbReference type="SAM" id="SignalP"/>
    </source>
</evidence>
<dbReference type="AlphaFoldDB" id="A0A2G9RR12"/>
<dbReference type="InterPro" id="IPR019791">
    <property type="entry name" value="Haem_peroxidase_animal"/>
</dbReference>
<keyword evidence="1" id="KW-0349">Heme</keyword>
<dbReference type="GO" id="GO:0042742">
    <property type="term" value="P:defense response to bacterium"/>
    <property type="evidence" value="ECO:0007669"/>
    <property type="project" value="TreeGrafter"/>
</dbReference>
<dbReference type="GO" id="GO:0005615">
    <property type="term" value="C:extracellular space"/>
    <property type="evidence" value="ECO:0007669"/>
    <property type="project" value="TreeGrafter"/>
</dbReference>
<feature type="binding site" description="axial binding residue" evidence="1">
    <location>
        <position position="292"/>
    </location>
    <ligand>
        <name>heme b</name>
        <dbReference type="ChEBI" id="CHEBI:60344"/>
    </ligand>
    <ligandPart>
        <name>Fe</name>
        <dbReference type="ChEBI" id="CHEBI:18248"/>
    </ligandPart>
</feature>
<keyword evidence="1" id="KW-0479">Metal-binding</keyword>
<dbReference type="PANTHER" id="PTHR11475">
    <property type="entry name" value="OXIDASE/PEROXIDASE"/>
    <property type="match status" value="1"/>
</dbReference>
<dbReference type="EMBL" id="KV937843">
    <property type="protein sequence ID" value="PIO30307.1"/>
    <property type="molecule type" value="Genomic_DNA"/>
</dbReference>
<dbReference type="PRINTS" id="PR00457">
    <property type="entry name" value="ANPEROXIDASE"/>
</dbReference>
<proteinExistence type="predicted"/>
<sequence length="350" mass="39331">MSSRYCLLSFLLLLLFLWTQSKNFFPYFSQARAVSNQVVSYNNSLPTVDKDRSLMFMQWGQFLDHDTDLSPDTPARSGFFEGVDCETSCAQTHPCFPLPIPANDSRIKNQSDCIPLFRSAPVCNLVTPLREQINVLTSFVDGSQVYGSDLALATKLRNTTNNLGLLAVNRNYTDNGRSFLPFSGNNGDVCTMTNTSARIPCFLAGRSPFCLSAPRLTFRHWVRRMDFSSVKQAHAPTVSISGNNVQKITYKDWLPLLLGSEMSHVLPPHIGYNDEEDPRISNAFTIAFRMGHTLVHPVVYRLGDGYRPHPTNPAVPLHQTFFSTWRIVKEGKLAHYDNVTCQLVGGVQRQ</sequence>
<dbReference type="InterPro" id="IPR010255">
    <property type="entry name" value="Haem_peroxidase_sf"/>
</dbReference>
<dbReference type="GO" id="GO:0046872">
    <property type="term" value="F:metal ion binding"/>
    <property type="evidence" value="ECO:0007669"/>
    <property type="project" value="UniProtKB-KW"/>
</dbReference>
<dbReference type="SUPFAM" id="SSF48113">
    <property type="entry name" value="Heme-dependent peroxidases"/>
    <property type="match status" value="1"/>
</dbReference>
<dbReference type="GO" id="GO:0004601">
    <property type="term" value="F:peroxidase activity"/>
    <property type="evidence" value="ECO:0007669"/>
    <property type="project" value="InterPro"/>
</dbReference>
<dbReference type="Proteomes" id="UP000228934">
    <property type="component" value="Unassembled WGS sequence"/>
</dbReference>